<evidence type="ECO:0000259" key="2">
    <source>
        <dbReference type="Pfam" id="PF03733"/>
    </source>
</evidence>
<dbReference type="PIRSF" id="PIRSF028777">
    <property type="entry name" value="UCP028777"/>
    <property type="match status" value="1"/>
</dbReference>
<dbReference type="EMBL" id="CABEHT010000001">
    <property type="protein sequence ID" value="VTS13075.1"/>
    <property type="molecule type" value="Genomic_DNA"/>
</dbReference>
<feature type="transmembrane region" description="Helical" evidence="1">
    <location>
        <begin position="56"/>
        <end position="74"/>
    </location>
</feature>
<evidence type="ECO:0000313" key="3">
    <source>
        <dbReference type="EMBL" id="VTS13075.1"/>
    </source>
</evidence>
<organism evidence="3 4">
    <name type="scientific">Streptococcus pseudoporcinus</name>
    <dbReference type="NCBI Taxonomy" id="361101"/>
    <lineage>
        <taxon>Bacteria</taxon>
        <taxon>Bacillati</taxon>
        <taxon>Bacillota</taxon>
        <taxon>Bacilli</taxon>
        <taxon>Lactobacillales</taxon>
        <taxon>Streptococcaceae</taxon>
        <taxon>Streptococcus</taxon>
    </lineage>
</organism>
<gene>
    <name evidence="3" type="primary">yccF</name>
    <name evidence="3" type="ORF">NCTC5386_00836</name>
</gene>
<dbReference type="InterPro" id="IPR005185">
    <property type="entry name" value="YccF"/>
</dbReference>
<evidence type="ECO:0000313" key="4">
    <source>
        <dbReference type="Proteomes" id="UP000394068"/>
    </source>
</evidence>
<feature type="transmembrane region" description="Helical" evidence="1">
    <location>
        <begin position="80"/>
        <end position="101"/>
    </location>
</feature>
<keyword evidence="1" id="KW-1133">Transmembrane helix</keyword>
<name>A0A4U9XJV5_9STRE</name>
<feature type="transmembrane region" description="Helical" evidence="1">
    <location>
        <begin position="6"/>
        <end position="35"/>
    </location>
</feature>
<dbReference type="Pfam" id="PF03733">
    <property type="entry name" value="YccF"/>
    <property type="match status" value="2"/>
</dbReference>
<dbReference type="GO" id="GO:0005886">
    <property type="term" value="C:plasma membrane"/>
    <property type="evidence" value="ECO:0007669"/>
    <property type="project" value="TreeGrafter"/>
</dbReference>
<feature type="domain" description="Inner membrane component" evidence="2">
    <location>
        <begin position="66"/>
        <end position="115"/>
    </location>
</feature>
<dbReference type="Proteomes" id="UP000394068">
    <property type="component" value="Unassembled WGS sequence"/>
</dbReference>
<keyword evidence="1" id="KW-0812">Transmembrane</keyword>
<dbReference type="NCBIfam" id="NF008740">
    <property type="entry name" value="PRK11770.1-2"/>
    <property type="match status" value="1"/>
</dbReference>
<proteinExistence type="predicted"/>
<dbReference type="RefSeq" id="WP_077323474.1">
    <property type="nucleotide sequence ID" value="NZ_CABEHT010000001.1"/>
</dbReference>
<keyword evidence="1" id="KW-0472">Membrane</keyword>
<dbReference type="AlphaFoldDB" id="A0A4U9XJV5"/>
<feature type="domain" description="Inner membrane component" evidence="2">
    <location>
        <begin position="4"/>
        <end position="54"/>
    </location>
</feature>
<accession>A0A4U9XJV5</accession>
<dbReference type="InterPro" id="IPR031308">
    <property type="entry name" value="UCP028777"/>
</dbReference>
<dbReference type="PANTHER" id="PTHR42903">
    <property type="entry name" value="INNER MEMBRANE PROTEIN YCCF"/>
    <property type="match status" value="1"/>
</dbReference>
<protein>
    <submittedName>
        <fullName evidence="3">Inner membrane protein yccF</fullName>
    </submittedName>
</protein>
<evidence type="ECO:0000256" key="1">
    <source>
        <dbReference type="SAM" id="Phobius"/>
    </source>
</evidence>
<sequence>MKFLGNIIWFICSGFWAWLSWSVVGLLLCITVLGLPLGLQCFKIANFGLFPFGKEIIIDQSATSIVFNIIWIILVGWSLAVLHLTSAFLLCISIIGIPFAIQSLKLARISLFPFGAKIVYI</sequence>
<dbReference type="InterPro" id="IPR052937">
    <property type="entry name" value="Inner_membrane_protein"/>
</dbReference>
<reference evidence="3 4" key="1">
    <citation type="submission" date="2019-05" db="EMBL/GenBank/DDBJ databases">
        <authorList>
            <consortium name="Pathogen Informatics"/>
        </authorList>
    </citation>
    <scope>NUCLEOTIDE SEQUENCE [LARGE SCALE GENOMIC DNA]</scope>
    <source>
        <strain evidence="3 4">NCTC5386</strain>
    </source>
</reference>
<dbReference type="PANTHER" id="PTHR42903:SF1">
    <property type="entry name" value="INNER MEMBRANE PROTEIN YCCF"/>
    <property type="match status" value="1"/>
</dbReference>